<reference evidence="2 3" key="1">
    <citation type="submission" date="2013-09" db="EMBL/GenBank/DDBJ databases">
        <title>High correlation between genotypes and phenotypes of environmental bacteria Comamonas testosteroni strains.</title>
        <authorList>
            <person name="Liu L."/>
            <person name="Zhu W."/>
            <person name="Xia X."/>
            <person name="Xu B."/>
            <person name="Luo M."/>
            <person name="Wang G."/>
        </authorList>
    </citation>
    <scope>NUCLEOTIDE SEQUENCE [LARGE SCALE GENOMIC DNA]</scope>
    <source>
        <strain evidence="2 3">JL40</strain>
    </source>
</reference>
<evidence type="ECO:0000313" key="2">
    <source>
        <dbReference type="EMBL" id="KGH27927.1"/>
    </source>
</evidence>
<keyword evidence="1" id="KW-0812">Transmembrane</keyword>
<dbReference type="AlphaFoldDB" id="A0A096HGC2"/>
<proteinExistence type="predicted"/>
<dbReference type="Proteomes" id="UP000029553">
    <property type="component" value="Unassembled WGS sequence"/>
</dbReference>
<dbReference type="RefSeq" id="WP_034371522.1">
    <property type="nucleotide sequence ID" value="NZ_AWOR01000056.1"/>
</dbReference>
<name>A0A096HGC2_COMTE</name>
<sequence>MTVEAMPISAPPTIDTTNLLTILGLVAAAWAVISPNAKLSFRLCMTRFDWLIFTVIVGTIHVLVFEDVLRALGAYPDLGPWRWGLDKNGAIYLLFLTLTAFVFVRSRTFRLSDRKLPLFEQLTTSLLHSRKFAELGELLTQHLDELVATSQVAHYRSKLARWVAPSSESQLEVLALQRANGPGKGSEPIESTAHRWRMRLAQAISNEQGADASKRAILKKLLSSHDLVTYLALAHPYLCLPAMKRLTAIVEDFQDVYFQALLAHTSSVFFTEIRNSRNLREGSRLYLPPESRLLNFYCKDVGIAADLGVYSSVGEAILMRLESDDGLAHNLNKPLLRYQENGRSSCPIYSGIYFFRIMVLEGLYQRVPDHLWLHYVTHVVDRILSKMRPVEADDANHEFATPFSYLLYCVVAVTCDWIEDALRVADEGLAHSPDLKAGHHAYISFQATEALGGVMRSVLSSDKLSERLQVELLQCILFMLRRLTRKAHLAPLARSVAAHLMNPYGLGLNTNHIDTLDRIYARQDYSLRDETQVFASTLAAAKDALARGARFVVHQE</sequence>
<feature type="transmembrane region" description="Helical" evidence="1">
    <location>
        <begin position="89"/>
        <end position="106"/>
    </location>
</feature>
<gene>
    <name evidence="2" type="ORF">P353_16835</name>
</gene>
<dbReference type="EMBL" id="AWOR01000056">
    <property type="protein sequence ID" value="KGH27927.1"/>
    <property type="molecule type" value="Genomic_DNA"/>
</dbReference>
<protein>
    <submittedName>
        <fullName evidence="2">Uncharacterized protein</fullName>
    </submittedName>
</protein>
<feature type="transmembrane region" description="Helical" evidence="1">
    <location>
        <begin position="50"/>
        <end position="69"/>
    </location>
</feature>
<feature type="transmembrane region" description="Helical" evidence="1">
    <location>
        <begin position="20"/>
        <end position="38"/>
    </location>
</feature>
<keyword evidence="1" id="KW-1133">Transmembrane helix</keyword>
<organism evidence="2 3">
    <name type="scientific">Comamonas testosteroni</name>
    <name type="common">Pseudomonas testosteroni</name>
    <dbReference type="NCBI Taxonomy" id="285"/>
    <lineage>
        <taxon>Bacteria</taxon>
        <taxon>Pseudomonadati</taxon>
        <taxon>Pseudomonadota</taxon>
        <taxon>Betaproteobacteria</taxon>
        <taxon>Burkholderiales</taxon>
        <taxon>Comamonadaceae</taxon>
        <taxon>Comamonas</taxon>
    </lineage>
</organism>
<evidence type="ECO:0000256" key="1">
    <source>
        <dbReference type="SAM" id="Phobius"/>
    </source>
</evidence>
<comment type="caution">
    <text evidence="2">The sequence shown here is derived from an EMBL/GenBank/DDBJ whole genome shotgun (WGS) entry which is preliminary data.</text>
</comment>
<keyword evidence="1" id="KW-0472">Membrane</keyword>
<accession>A0A096HGC2</accession>
<evidence type="ECO:0000313" key="3">
    <source>
        <dbReference type="Proteomes" id="UP000029553"/>
    </source>
</evidence>